<dbReference type="FunFam" id="3.30.428.10:FF:000006">
    <property type="entry name" value="m7GpppX diphosphatase"/>
    <property type="match status" value="1"/>
</dbReference>
<dbReference type="Pfam" id="PF11969">
    <property type="entry name" value="DcpS_C"/>
    <property type="match status" value="1"/>
</dbReference>
<dbReference type="InterPro" id="IPR011145">
    <property type="entry name" value="Scavenger_mRNA_decap_enz_N"/>
</dbReference>
<evidence type="ECO:0000256" key="3">
    <source>
        <dbReference type="ARBA" id="ARBA00012520"/>
    </source>
</evidence>
<dbReference type="PANTHER" id="PTHR12978">
    <property type="entry name" value="HISTIDINE TRIAD HIT PROTEIN MEMBER"/>
    <property type="match status" value="1"/>
</dbReference>
<sequence>MGAFLSIWNQKKSALDKFSLKEILMSDAEHKSVSALLTSSEGQDAVLLCSRNPFPVDSKSWAELLRTADINMLAENDKYKNLQVLLSPEFADVKATLIYPCNDYDIAKYRGQKHYVIRETAELYFEFVAPFLKEFMPSIEWINKILAHEAETDRLIIEDTDASVGFMLYPDLKWDGVNIENLYTLAVVNRKDIKCIRDLTSEHLQLLTNIRDKSYAAIESKYGLKRCQVRAFVHYHPTFYHFHVHFVNVSCNVPGIYIGKAILLDDIIQNIEFCGNFYQKATLTFVIREHDPLLKLLKDKCLELQ</sequence>
<comment type="similarity">
    <text evidence="2 8">Belongs to the HIT family.</text>
</comment>
<dbReference type="SUPFAM" id="SSF102860">
    <property type="entry name" value="mRNA decapping enzyme DcpS N-terminal domain"/>
    <property type="match status" value="1"/>
</dbReference>
<evidence type="ECO:0000256" key="7">
    <source>
        <dbReference type="ARBA" id="ARBA00048222"/>
    </source>
</evidence>
<comment type="function">
    <text evidence="8">Decapping scavenger enzyme that catalyzes the cleavage of a residual cap structure following the degradation of mRNAs by the 3'-&gt;5' exosome-mediated mRNA decay pathway.</text>
</comment>
<dbReference type="InterPro" id="IPR036265">
    <property type="entry name" value="HIT-like_sf"/>
</dbReference>
<keyword evidence="5 8" id="KW-0378">Hydrolase</keyword>
<reference evidence="12" key="1">
    <citation type="submission" date="2017-02" db="UniProtKB">
        <authorList>
            <consortium name="WormBaseParasite"/>
        </authorList>
    </citation>
    <scope>IDENTIFICATION</scope>
</reference>
<comment type="subcellular location">
    <subcellularLocation>
        <location evidence="1 8">Nucleus</location>
    </subcellularLocation>
</comment>
<dbReference type="PIRSF" id="PIRSF028973">
    <property type="entry name" value="Scavenger_mRNA_decap_enz"/>
    <property type="match status" value="1"/>
</dbReference>
<evidence type="ECO:0000256" key="2">
    <source>
        <dbReference type="ARBA" id="ARBA00010208"/>
    </source>
</evidence>
<dbReference type="GO" id="GO:0140932">
    <property type="term" value="F:5'-(N(7)-methyl 5'-triphosphoguanosine)-[mRNA] diphosphatase activity"/>
    <property type="evidence" value="ECO:0007669"/>
    <property type="project" value="UniProtKB-EC"/>
</dbReference>
<evidence type="ECO:0000256" key="6">
    <source>
        <dbReference type="ARBA" id="ARBA00023242"/>
    </source>
</evidence>
<dbReference type="Gene3D" id="3.30.428.10">
    <property type="entry name" value="HIT-like"/>
    <property type="match status" value="1"/>
</dbReference>
<dbReference type="SUPFAM" id="SSF54197">
    <property type="entry name" value="HIT-like"/>
    <property type="match status" value="1"/>
</dbReference>
<comment type="catalytic activity">
    <reaction evidence="7 8">
        <text>a 5'-end (N(7)-methyl 5'-triphosphoguanosine)-ribonucleoside in mRNA + H2O = N(7)-methyl-GMP + a 5'-end diphospho-ribonucleoside in mRNA + 2 H(+)</text>
        <dbReference type="Rhea" id="RHEA:65388"/>
        <dbReference type="Rhea" id="RHEA-COMP:17165"/>
        <dbReference type="Rhea" id="RHEA-COMP:17167"/>
        <dbReference type="ChEBI" id="CHEBI:15377"/>
        <dbReference type="ChEBI" id="CHEBI:15378"/>
        <dbReference type="ChEBI" id="CHEBI:58285"/>
        <dbReference type="ChEBI" id="CHEBI:156461"/>
        <dbReference type="ChEBI" id="CHEBI:167616"/>
        <dbReference type="EC" id="3.6.1.59"/>
    </reaction>
</comment>
<feature type="binding site" evidence="10">
    <location>
        <position position="151"/>
    </location>
    <ligand>
        <name>substrate</name>
    </ligand>
</feature>
<feature type="active site" description="Nucleophile" evidence="9">
    <location>
        <position position="243"/>
    </location>
</feature>
<feature type="binding site" evidence="10">
    <location>
        <begin position="234"/>
        <end position="245"/>
    </location>
    <ligand>
        <name>substrate</name>
    </ligand>
</feature>
<accession>A0A0N5AHC7</accession>
<dbReference type="GO" id="GO:0000340">
    <property type="term" value="F:RNA 7-methylguanosine cap binding"/>
    <property type="evidence" value="ECO:0007669"/>
    <property type="project" value="UniProtKB-UniRule"/>
</dbReference>
<feature type="binding site" evidence="10">
    <location>
        <position position="141"/>
    </location>
    <ligand>
        <name>substrate</name>
    </ligand>
</feature>
<dbReference type="GO" id="GO:0000290">
    <property type="term" value="P:deadenylation-dependent decapping of nuclear-transcribed mRNA"/>
    <property type="evidence" value="ECO:0007669"/>
    <property type="project" value="UniProtKB-UniRule"/>
</dbReference>
<dbReference type="GO" id="GO:0005634">
    <property type="term" value="C:nucleus"/>
    <property type="evidence" value="ECO:0007669"/>
    <property type="project" value="UniProtKB-SubCell"/>
</dbReference>
<dbReference type="EC" id="3.6.1.59" evidence="3 8"/>
<dbReference type="Proteomes" id="UP000046393">
    <property type="component" value="Unplaced"/>
</dbReference>
<evidence type="ECO:0000256" key="9">
    <source>
        <dbReference type="PIRSR" id="PIRSR028973-1"/>
    </source>
</evidence>
<dbReference type="Gene3D" id="3.30.200.40">
    <property type="entry name" value="Scavenger mRNA decapping enzyme, N-terminal domain"/>
    <property type="match status" value="1"/>
</dbReference>
<protein>
    <recommendedName>
        <fullName evidence="4 8">m7GpppX diphosphatase</fullName>
        <ecNumber evidence="3 8">3.6.1.59</ecNumber>
    </recommendedName>
</protein>
<keyword evidence="6 8" id="KW-0539">Nucleus</keyword>
<feature type="binding site" evidence="10">
    <location>
        <position position="173"/>
    </location>
    <ligand>
        <name>substrate</name>
    </ligand>
</feature>
<evidence type="ECO:0000256" key="4">
    <source>
        <dbReference type="ARBA" id="ARBA00015636"/>
    </source>
</evidence>
<feature type="binding site" evidence="10">
    <location>
        <position position="171"/>
    </location>
    <ligand>
        <name>substrate</name>
    </ligand>
</feature>
<evidence type="ECO:0000256" key="8">
    <source>
        <dbReference type="PIRNR" id="PIRNR028973"/>
    </source>
</evidence>
<dbReference type="AlphaFoldDB" id="A0A0N5AHC7"/>
<name>A0A0N5AHC7_9BILA</name>
<dbReference type="WBParaSite" id="SMUV_0000377701-mRNA-1">
    <property type="protein sequence ID" value="SMUV_0000377701-mRNA-1"/>
    <property type="gene ID" value="SMUV_0000377701"/>
</dbReference>
<evidence type="ECO:0000256" key="10">
    <source>
        <dbReference type="PIRSR" id="PIRSR028973-2"/>
    </source>
</evidence>
<dbReference type="GO" id="GO:0000932">
    <property type="term" value="C:P-body"/>
    <property type="evidence" value="ECO:0007669"/>
    <property type="project" value="TreeGrafter"/>
</dbReference>
<dbReference type="Pfam" id="PF05652">
    <property type="entry name" value="DcpS"/>
    <property type="match status" value="1"/>
</dbReference>
<organism evidence="11 12">
    <name type="scientific">Syphacia muris</name>
    <dbReference type="NCBI Taxonomy" id="451379"/>
    <lineage>
        <taxon>Eukaryota</taxon>
        <taxon>Metazoa</taxon>
        <taxon>Ecdysozoa</taxon>
        <taxon>Nematoda</taxon>
        <taxon>Chromadorea</taxon>
        <taxon>Rhabditida</taxon>
        <taxon>Spirurina</taxon>
        <taxon>Oxyuridomorpha</taxon>
        <taxon>Oxyuroidea</taxon>
        <taxon>Oxyuridae</taxon>
        <taxon>Syphacia</taxon>
    </lineage>
</organism>
<evidence type="ECO:0000313" key="12">
    <source>
        <dbReference type="WBParaSite" id="SMUV_0000377701-mRNA-1"/>
    </source>
</evidence>
<keyword evidence="8" id="KW-0507">mRNA processing</keyword>
<dbReference type="InterPro" id="IPR008594">
    <property type="entry name" value="DcpS/DCS2"/>
</dbReference>
<dbReference type="GO" id="GO:0006397">
    <property type="term" value="P:mRNA processing"/>
    <property type="evidence" value="ECO:0007669"/>
    <property type="project" value="UniProtKB-KW"/>
</dbReference>
<evidence type="ECO:0000256" key="5">
    <source>
        <dbReference type="ARBA" id="ARBA00022801"/>
    </source>
</evidence>
<evidence type="ECO:0000313" key="11">
    <source>
        <dbReference type="Proteomes" id="UP000046393"/>
    </source>
</evidence>
<dbReference type="STRING" id="451379.A0A0N5AHC7"/>
<dbReference type="PANTHER" id="PTHR12978:SF0">
    <property type="entry name" value="M7GPPPX DIPHOSPHATASE"/>
    <property type="match status" value="1"/>
</dbReference>
<keyword evidence="11" id="KW-1185">Reference proteome</keyword>
<evidence type="ECO:0000256" key="1">
    <source>
        <dbReference type="ARBA" id="ARBA00004123"/>
    </source>
</evidence>
<proteinExistence type="inferred from homology"/>